<dbReference type="InterPro" id="IPR027417">
    <property type="entry name" value="P-loop_NTPase"/>
</dbReference>
<feature type="domain" description="NB-ARC" evidence="6">
    <location>
        <begin position="368"/>
        <end position="507"/>
    </location>
</feature>
<feature type="domain" description="Disease resistance N-terminal" evidence="7">
    <location>
        <begin position="13"/>
        <end position="93"/>
    </location>
</feature>
<dbReference type="GO" id="GO:0043531">
    <property type="term" value="F:ADP binding"/>
    <property type="evidence" value="ECO:0007669"/>
    <property type="project" value="InterPro"/>
</dbReference>
<dbReference type="Pfam" id="PF18052">
    <property type="entry name" value="Rx_N"/>
    <property type="match status" value="1"/>
</dbReference>
<dbReference type="CDD" id="cd14798">
    <property type="entry name" value="RX-CC_like"/>
    <property type="match status" value="1"/>
</dbReference>
<evidence type="ECO:0000256" key="2">
    <source>
        <dbReference type="ARBA" id="ARBA00022614"/>
    </source>
</evidence>
<evidence type="ECO:0000259" key="7">
    <source>
        <dbReference type="Pfam" id="PF18052"/>
    </source>
</evidence>
<organism evidence="8 9">
    <name type="scientific">Miscanthus lutarioriparius</name>
    <dbReference type="NCBI Taxonomy" id="422564"/>
    <lineage>
        <taxon>Eukaryota</taxon>
        <taxon>Viridiplantae</taxon>
        <taxon>Streptophyta</taxon>
        <taxon>Embryophyta</taxon>
        <taxon>Tracheophyta</taxon>
        <taxon>Spermatophyta</taxon>
        <taxon>Magnoliopsida</taxon>
        <taxon>Liliopsida</taxon>
        <taxon>Poales</taxon>
        <taxon>Poaceae</taxon>
        <taxon>PACMAD clade</taxon>
        <taxon>Panicoideae</taxon>
        <taxon>Andropogonodae</taxon>
        <taxon>Andropogoneae</taxon>
        <taxon>Saccharinae</taxon>
        <taxon>Miscanthus</taxon>
    </lineage>
</organism>
<accession>A0A811Q6N2</accession>
<gene>
    <name evidence="8" type="ORF">NCGR_LOCUS38391</name>
</gene>
<proteinExistence type="inferred from homology"/>
<evidence type="ECO:0000259" key="6">
    <source>
        <dbReference type="Pfam" id="PF00931"/>
    </source>
</evidence>
<dbReference type="Proteomes" id="UP000604825">
    <property type="component" value="Unassembled WGS sequence"/>
</dbReference>
<dbReference type="Gene3D" id="3.40.50.300">
    <property type="entry name" value="P-loop containing nucleotide triphosphate hydrolases"/>
    <property type="match status" value="4"/>
</dbReference>
<dbReference type="SUPFAM" id="SSF52540">
    <property type="entry name" value="P-loop containing nucleoside triphosphate hydrolases"/>
    <property type="match status" value="4"/>
</dbReference>
<dbReference type="OrthoDB" id="586368at2759"/>
<keyword evidence="9" id="KW-1185">Reference proteome</keyword>
<evidence type="ECO:0000256" key="3">
    <source>
        <dbReference type="ARBA" id="ARBA00022737"/>
    </source>
</evidence>
<evidence type="ECO:0000256" key="4">
    <source>
        <dbReference type="ARBA" id="ARBA00022741"/>
    </source>
</evidence>
<comment type="similarity">
    <text evidence="1">Belongs to the disease resistance NB-LRR family.</text>
</comment>
<dbReference type="PANTHER" id="PTHR23155:SF1135">
    <property type="entry name" value="OS08G0246300 PROTEIN"/>
    <property type="match status" value="1"/>
</dbReference>
<dbReference type="GO" id="GO:0098542">
    <property type="term" value="P:defense response to other organism"/>
    <property type="evidence" value="ECO:0007669"/>
    <property type="project" value="TreeGrafter"/>
</dbReference>
<comment type="caution">
    <text evidence="8">The sequence shown here is derived from an EMBL/GenBank/DDBJ whole genome shotgun (WGS) entry which is preliminary data.</text>
</comment>
<evidence type="ECO:0000313" key="9">
    <source>
        <dbReference type="Proteomes" id="UP000604825"/>
    </source>
</evidence>
<evidence type="ECO:0000256" key="1">
    <source>
        <dbReference type="ARBA" id="ARBA00008894"/>
    </source>
</evidence>
<dbReference type="AlphaFoldDB" id="A0A811Q6N2"/>
<sequence length="1029" mass="117472">MAEFALGLTKMAVEGTVSRVKLAIEEEGKLRVRVENDLVFITGEFQMMQSLLKMANVKGAKNEVVRTWLRQVRDLAFDVEDCIEFVVHLDKKSAWGWLRRLGRMVVSCNAPPLPLDQAVDDIRRLKARVEDVSQRNTRYNLIVSDDSGSGSGSNSKAVSMQATPGAAAAAAAFRTLREVWEVTGKWRSTGDLQKLVMASLFSKMYNDPAISGEFRTRAWVKLMHPFNPDEFLKCLLSQLHACSHQMDIDMGFWRRMKVAMAEEEDGLTKAKLMQEVMSRHRYLIVLEEVFSVIEWNVIKMYLPDSENGSRIVVSTRQLEVALLTTGKPYQVSELKHFSDDQSLCAFSKKYGRRSGKGELIWQIRCRGVISVFGNDAIKTTLVNKVYTRIVHKWKQLEGLEFERHSWVDVPVPFNLEVFSRRLLLSLCSEDHISEEIAAIGVMRDPCLTEECCKFLHELDCLLVINGLQSTHDWDSIKAAFLSEPTKGCILVITNEASVSTHCAQEEGAVLNMEDMKADVMLRPLLKGSEHCERGGVGLDDRGRPFSVRREQSREWLRQFGPYCRKMDELDLCLRNPGVISLWGPGAGKSALIRWMYWMYYDTMVRSEASWESGYEKQPINLPDRTEKFSWVHVPHPFDLTEFSCRLLLDFHSDDHRSKKTAALSMMEEGQDSTEECCKFLCKYQCLVVIDGIQSTHEWDTIKVSFLSKPMKGSIVVITDEATVATYCVNHEEHRVIKVNNKDLDGAPSPPVKDCPSHLFSNRRGEARNWTNKYRLLGHQNGSAHLLSRGVRYSCPGVTSVWGIAGIGKSIVVRSVYCHLMLVEQWLKYREHQVHVLVWNCPNFTMYSWADVPHPFNLTDLSWRLLRDFYSDDLDAKSTAAIGIMEGQDPIQECRRYLREHRCLVVIDGLRSKDDWELIKAAFLPDSTKACIVVITNEESVARHCVDNKEHQLVNVKGLEADRALDLFKEGDRLPHIQILATFYQQILVKKTKIRGGQAVHQKIISFPILQPHGLCNTPKPPYLRCHHKR</sequence>
<dbReference type="InterPro" id="IPR041118">
    <property type="entry name" value="Rx_N"/>
</dbReference>
<keyword evidence="3" id="KW-0677">Repeat</keyword>
<keyword evidence="4" id="KW-0547">Nucleotide-binding</keyword>
<feature type="domain" description="NB-ARC" evidence="6">
    <location>
        <begin position="795"/>
        <end position="968"/>
    </location>
</feature>
<dbReference type="InterPro" id="IPR038005">
    <property type="entry name" value="RX-like_CC"/>
</dbReference>
<dbReference type="Gene3D" id="1.20.5.4130">
    <property type="match status" value="1"/>
</dbReference>
<dbReference type="Pfam" id="PF00931">
    <property type="entry name" value="NB-ARC"/>
    <property type="match status" value="3"/>
</dbReference>
<dbReference type="InterPro" id="IPR002182">
    <property type="entry name" value="NB-ARC"/>
</dbReference>
<feature type="domain" description="NB-ARC" evidence="6">
    <location>
        <begin position="200"/>
        <end position="352"/>
    </location>
</feature>
<dbReference type="PANTHER" id="PTHR23155">
    <property type="entry name" value="DISEASE RESISTANCE PROTEIN RP"/>
    <property type="match status" value="1"/>
</dbReference>
<keyword evidence="5" id="KW-0611">Plant defense</keyword>
<keyword evidence="2" id="KW-0433">Leucine-rich repeat</keyword>
<evidence type="ECO:0000313" key="8">
    <source>
        <dbReference type="EMBL" id="CAD6254792.1"/>
    </source>
</evidence>
<name>A0A811Q6N2_9POAL</name>
<dbReference type="EMBL" id="CAJGYO010000009">
    <property type="protein sequence ID" value="CAD6254792.1"/>
    <property type="molecule type" value="Genomic_DNA"/>
</dbReference>
<dbReference type="InterPro" id="IPR044974">
    <property type="entry name" value="Disease_R_plants"/>
</dbReference>
<protein>
    <submittedName>
        <fullName evidence="8">Uncharacterized protein</fullName>
    </submittedName>
</protein>
<reference evidence="8" key="1">
    <citation type="submission" date="2020-10" db="EMBL/GenBank/DDBJ databases">
        <authorList>
            <person name="Han B."/>
            <person name="Lu T."/>
            <person name="Zhao Q."/>
            <person name="Huang X."/>
            <person name="Zhao Y."/>
        </authorList>
    </citation>
    <scope>NUCLEOTIDE SEQUENCE</scope>
</reference>
<evidence type="ECO:0000256" key="5">
    <source>
        <dbReference type="ARBA" id="ARBA00022821"/>
    </source>
</evidence>